<feature type="region of interest" description="Disordered" evidence="13">
    <location>
        <begin position="494"/>
        <end position="514"/>
    </location>
</feature>
<feature type="compositionally biased region" description="Polar residues" evidence="13">
    <location>
        <begin position="498"/>
        <end position="514"/>
    </location>
</feature>
<gene>
    <name evidence="16" type="ORF">DGAL_LOCUS13422</name>
</gene>
<dbReference type="PRINTS" id="PR00853">
    <property type="entry name" value="XPGRADSUPER"/>
</dbReference>
<feature type="domain" description="XPG-I" evidence="14">
    <location>
        <begin position="682"/>
        <end position="751"/>
    </location>
</feature>
<comment type="similarity">
    <text evidence="3">Belongs to the XPG/RAD2 endonuclease family. XPG subfamily.</text>
</comment>
<dbReference type="SMART" id="SM00484">
    <property type="entry name" value="XPGI"/>
    <property type="match status" value="1"/>
</dbReference>
<dbReference type="Proteomes" id="UP000789390">
    <property type="component" value="Unassembled WGS sequence"/>
</dbReference>
<dbReference type="Pfam" id="PF00867">
    <property type="entry name" value="XPG_I"/>
    <property type="match status" value="1"/>
</dbReference>
<dbReference type="PANTHER" id="PTHR16171">
    <property type="entry name" value="DNA REPAIR PROTEIN COMPLEMENTING XP-G CELLS-RELATED"/>
    <property type="match status" value="1"/>
</dbReference>
<feature type="domain" description="XPG N-terminal" evidence="15">
    <location>
        <begin position="1"/>
        <end position="98"/>
    </location>
</feature>
<feature type="region of interest" description="Disordered" evidence="13">
    <location>
        <begin position="144"/>
        <end position="169"/>
    </location>
</feature>
<dbReference type="FunFam" id="3.40.50.1010:FF:000040">
    <property type="entry name" value="DNA repair protein complementing XP-G cells"/>
    <property type="match status" value="1"/>
</dbReference>
<dbReference type="GO" id="GO:0003697">
    <property type="term" value="F:single-stranded DNA binding"/>
    <property type="evidence" value="ECO:0007669"/>
    <property type="project" value="InterPro"/>
</dbReference>
<comment type="subcellular location">
    <subcellularLocation>
        <location evidence="2">Nucleus</location>
    </subcellularLocation>
</comment>
<dbReference type="InterPro" id="IPR001044">
    <property type="entry name" value="XPG/Rad2_eukaryotes"/>
</dbReference>
<reference evidence="16" key="1">
    <citation type="submission" date="2021-11" db="EMBL/GenBank/DDBJ databases">
        <authorList>
            <person name="Schell T."/>
        </authorList>
    </citation>
    <scope>NUCLEOTIDE SEQUENCE</scope>
    <source>
        <strain evidence="16">M5</strain>
    </source>
</reference>
<evidence type="ECO:0000256" key="10">
    <source>
        <dbReference type="ARBA" id="ARBA00023204"/>
    </source>
</evidence>
<dbReference type="PANTHER" id="PTHR16171:SF7">
    <property type="entry name" value="DNA REPAIR PROTEIN RAD2"/>
    <property type="match status" value="1"/>
</dbReference>
<evidence type="ECO:0000256" key="11">
    <source>
        <dbReference type="ARBA" id="ARBA00023242"/>
    </source>
</evidence>
<dbReference type="GO" id="GO:0046872">
    <property type="term" value="F:metal ion binding"/>
    <property type="evidence" value="ECO:0007669"/>
    <property type="project" value="UniProtKB-KW"/>
</dbReference>
<evidence type="ECO:0000256" key="6">
    <source>
        <dbReference type="ARBA" id="ARBA00022759"/>
    </source>
</evidence>
<name>A0A8J2S5V1_9CRUS</name>
<dbReference type="InterPro" id="IPR036279">
    <property type="entry name" value="5-3_exonuclease_C_sf"/>
</dbReference>
<keyword evidence="8" id="KW-0378">Hydrolase</keyword>
<dbReference type="GO" id="GO:0000400">
    <property type="term" value="F:four-way junction DNA binding"/>
    <property type="evidence" value="ECO:0007669"/>
    <property type="project" value="UniProtKB-ARBA"/>
</dbReference>
<feature type="compositionally biased region" description="Polar residues" evidence="13">
    <location>
        <begin position="983"/>
        <end position="1000"/>
    </location>
</feature>
<evidence type="ECO:0000256" key="5">
    <source>
        <dbReference type="ARBA" id="ARBA00022723"/>
    </source>
</evidence>
<proteinExistence type="inferred from homology"/>
<accession>A0A8J2S5V1</accession>
<dbReference type="InterPro" id="IPR006086">
    <property type="entry name" value="XPG-I_dom"/>
</dbReference>
<evidence type="ECO:0000256" key="12">
    <source>
        <dbReference type="ARBA" id="ARBA00038112"/>
    </source>
</evidence>
<evidence type="ECO:0000256" key="8">
    <source>
        <dbReference type="ARBA" id="ARBA00022801"/>
    </source>
</evidence>
<dbReference type="Pfam" id="PF05907">
    <property type="entry name" value="CXXC_Zn-b_euk"/>
    <property type="match status" value="1"/>
</dbReference>
<dbReference type="InterPro" id="IPR008584">
    <property type="entry name" value="CXXC_Zn-binding_euk"/>
</dbReference>
<evidence type="ECO:0000256" key="2">
    <source>
        <dbReference type="ARBA" id="ARBA00004123"/>
    </source>
</evidence>
<dbReference type="Gene3D" id="1.10.150.20">
    <property type="entry name" value="5' to 3' exonuclease, C-terminal subdomain"/>
    <property type="match status" value="1"/>
</dbReference>
<feature type="compositionally biased region" description="Acidic residues" evidence="13">
    <location>
        <begin position="158"/>
        <end position="168"/>
    </location>
</feature>
<dbReference type="InterPro" id="IPR006085">
    <property type="entry name" value="XPG_DNA_repair_N"/>
</dbReference>
<dbReference type="GO" id="GO:0017108">
    <property type="term" value="F:5'-flap endonuclease activity"/>
    <property type="evidence" value="ECO:0007669"/>
    <property type="project" value="UniProtKB-ARBA"/>
</dbReference>
<evidence type="ECO:0000313" key="17">
    <source>
        <dbReference type="Proteomes" id="UP000789390"/>
    </source>
</evidence>
<dbReference type="PROSITE" id="PS00842">
    <property type="entry name" value="XPG_2"/>
    <property type="match status" value="1"/>
</dbReference>
<dbReference type="GO" id="GO:0005634">
    <property type="term" value="C:nucleus"/>
    <property type="evidence" value="ECO:0007669"/>
    <property type="project" value="UniProtKB-SubCell"/>
</dbReference>
<dbReference type="InterPro" id="IPR019974">
    <property type="entry name" value="XPG_CS"/>
</dbReference>
<keyword evidence="7" id="KW-0227">DNA damage</keyword>
<evidence type="ECO:0000256" key="7">
    <source>
        <dbReference type="ARBA" id="ARBA00022763"/>
    </source>
</evidence>
<keyword evidence="5" id="KW-0479">Metal-binding</keyword>
<dbReference type="InterPro" id="IPR006084">
    <property type="entry name" value="XPG/Rad2"/>
</dbReference>
<evidence type="ECO:0008006" key="18">
    <source>
        <dbReference type="Google" id="ProtNLM"/>
    </source>
</evidence>
<keyword evidence="17" id="KW-1185">Reference proteome</keyword>
<dbReference type="SUPFAM" id="SSF88723">
    <property type="entry name" value="PIN domain-like"/>
    <property type="match status" value="1"/>
</dbReference>
<keyword evidence="10" id="KW-0234">DNA repair</keyword>
<evidence type="ECO:0000256" key="3">
    <source>
        <dbReference type="ARBA" id="ARBA00005283"/>
    </source>
</evidence>
<feature type="compositionally biased region" description="Basic residues" evidence="13">
    <location>
        <begin position="1058"/>
        <end position="1071"/>
    </location>
</feature>
<dbReference type="InterPro" id="IPR029060">
    <property type="entry name" value="PIN-like_dom_sf"/>
</dbReference>
<dbReference type="SMART" id="SM00279">
    <property type="entry name" value="HhH2"/>
    <property type="match status" value="1"/>
</dbReference>
<keyword evidence="11" id="KW-0539">Nucleus</keyword>
<evidence type="ECO:0000256" key="9">
    <source>
        <dbReference type="ARBA" id="ARBA00022842"/>
    </source>
</evidence>
<dbReference type="PROSITE" id="PS00841">
    <property type="entry name" value="XPG_1"/>
    <property type="match status" value="1"/>
</dbReference>
<keyword evidence="4" id="KW-0540">Nuclease</keyword>
<evidence type="ECO:0000259" key="15">
    <source>
        <dbReference type="SMART" id="SM00485"/>
    </source>
</evidence>
<feature type="region of interest" description="Disordered" evidence="13">
    <location>
        <begin position="976"/>
        <end position="1042"/>
    </location>
</feature>
<sequence length="1086" mass="122514">MGVHGLWNLLEPVGKPVPLETLENKVLAVDVSIWLHQATKGFRDAQGNPLPNAHLLGLCHRLCKLLFFKIKPVFVFDGGVPILKRQTMAARHNRRDAAVKNSDVVAEKILSNYIKSGVINKQLGNNKGKSGAPLLKKRKLEPDLFELPPMPNQTNEEISSESDYEDDANGNMDTISLHMKGHNIHSVDVTSEAFRALPTEIQHEILLELRDTRKQSSWNKIDQMPREADDFSGFQMERLLKRRNLQQRLNEVVKEIGQKTHEQFALNQGDVAESHKIASDNSTHYVLIKKALEHSTSPTKIVPKKVTDANVIEQSIKIASISEKQSKELLLEVDEDGFSQQELFAIFGSEQKKEHSVMDIISSSEEDSDFEEVPSAVPFPANRIVLDIPINPALAEEDDMFADIFASTIPSKVVEKSEHRLDDLSSVETDLSMEESDDVSVIKQTLCIPAESIIAATKPLVRNSPNISANLDKEIIRVLLEKTPSTEANLKLCDKNSFENSSPRSRTEGSHSLSQVNDVIEEVHKQTLENSAFMNEVVLSPPTQIESVSTEELHPYENLTKTALINTNEEDSEIVKTYKKNDFNVEESVEVRHANITEENSRSHVAFEIAPSTTKLNEPQVMRSTNSNQEPTITAKRKEELEEMGRIINEEQSILIQQHGRQERLASSITDQMYSESQELLRLFGIPYLVAPMEAEAQCAFLDEAGLTQGTITDDSDIWLFGGRRVYKNFFNQGKFVEFFEADDIYKVFKLGREKLIHLALLTGSDYTEGVQGVGPVCALEILAEFPSQGLESLEEFSNWLHKVQSKKNAPPENKIRQKIRNLQVKPDIIPESLTSYNDEDQGKFKTIIKFDCRGMEPTDFSPRNGWLVEGLESGTKFCFPNRAVINAYIHPEINESRSKFSWIDPDIDALRDFLHEKIGWNRDKFNSVVTPVLERFKEKQCQTRIDTYFSVKFPPKMATIVSKRVMSALRKADFGGDDTELENTTNRTAPEATTETGNLRSHRARNKKGVQTTTPSDEPKASTSSESSKAPEIIWQKENDKQKLIANKLKAIELFKKSRGRGKRLSRRPRPASSRAQLSESDSNS</sequence>
<evidence type="ECO:0000256" key="1">
    <source>
        <dbReference type="ARBA" id="ARBA00001946"/>
    </source>
</evidence>
<organism evidence="16 17">
    <name type="scientific">Daphnia galeata</name>
    <dbReference type="NCBI Taxonomy" id="27404"/>
    <lineage>
        <taxon>Eukaryota</taxon>
        <taxon>Metazoa</taxon>
        <taxon>Ecdysozoa</taxon>
        <taxon>Arthropoda</taxon>
        <taxon>Crustacea</taxon>
        <taxon>Branchiopoda</taxon>
        <taxon>Diplostraca</taxon>
        <taxon>Cladocera</taxon>
        <taxon>Anomopoda</taxon>
        <taxon>Daphniidae</taxon>
        <taxon>Daphnia</taxon>
    </lineage>
</organism>
<dbReference type="SUPFAM" id="SSF141678">
    <property type="entry name" value="MAL13P1.257-like"/>
    <property type="match status" value="1"/>
</dbReference>
<dbReference type="Pfam" id="PF00752">
    <property type="entry name" value="XPG_N"/>
    <property type="match status" value="1"/>
</dbReference>
<dbReference type="EMBL" id="CAKKLH010000297">
    <property type="protein sequence ID" value="CAH0109932.1"/>
    <property type="molecule type" value="Genomic_DNA"/>
</dbReference>
<dbReference type="Gene3D" id="3.40.50.1010">
    <property type="entry name" value="5'-nuclease"/>
    <property type="match status" value="2"/>
</dbReference>
<dbReference type="GO" id="GO:0008821">
    <property type="term" value="F:crossover junction DNA endonuclease activity"/>
    <property type="evidence" value="ECO:0007669"/>
    <property type="project" value="UniProtKB-ARBA"/>
</dbReference>
<evidence type="ECO:0000256" key="4">
    <source>
        <dbReference type="ARBA" id="ARBA00022722"/>
    </source>
</evidence>
<dbReference type="InterPro" id="IPR008918">
    <property type="entry name" value="HhH2"/>
</dbReference>
<comment type="caution">
    <text evidence="16">The sequence shown here is derived from an EMBL/GenBank/DDBJ whole genome shotgun (WGS) entry which is preliminary data.</text>
</comment>
<dbReference type="SUPFAM" id="SSF47807">
    <property type="entry name" value="5' to 3' exonuclease, C-terminal subdomain"/>
    <property type="match status" value="1"/>
</dbReference>
<dbReference type="GO" id="GO:0006289">
    <property type="term" value="P:nucleotide-excision repair"/>
    <property type="evidence" value="ECO:0007669"/>
    <property type="project" value="InterPro"/>
</dbReference>
<dbReference type="SMART" id="SM00485">
    <property type="entry name" value="XPGN"/>
    <property type="match status" value="1"/>
</dbReference>
<dbReference type="PRINTS" id="PR00066">
    <property type="entry name" value="XRODRMPGMNTG"/>
</dbReference>
<feature type="compositionally biased region" description="Polar residues" evidence="13">
    <location>
        <begin position="1010"/>
        <end position="1029"/>
    </location>
</feature>
<evidence type="ECO:0000256" key="13">
    <source>
        <dbReference type="SAM" id="MobiDB-lite"/>
    </source>
</evidence>
<keyword evidence="6" id="KW-0255">Endonuclease</keyword>
<dbReference type="FunFam" id="1.10.150.20:FF:000030">
    <property type="entry name" value="Flap endonuclease GEN-like 1"/>
    <property type="match status" value="1"/>
</dbReference>
<evidence type="ECO:0000313" key="16">
    <source>
        <dbReference type="EMBL" id="CAH0109932.1"/>
    </source>
</evidence>
<feature type="region of interest" description="Disordered" evidence="13">
    <location>
        <begin position="1056"/>
        <end position="1086"/>
    </location>
</feature>
<keyword evidence="9" id="KW-0460">Magnesium</keyword>
<evidence type="ECO:0000259" key="14">
    <source>
        <dbReference type="SMART" id="SM00484"/>
    </source>
</evidence>
<protein>
    <recommendedName>
        <fullName evidence="18">DNA repair protein complementing XP-G cells</fullName>
    </recommendedName>
</protein>
<comment type="similarity">
    <text evidence="12">Belongs to the XPG/RAD2 endonuclease family. GEN subfamily.</text>
</comment>
<dbReference type="CDD" id="cd09868">
    <property type="entry name" value="PIN_XPG_RAD2"/>
    <property type="match status" value="2"/>
</dbReference>
<dbReference type="OrthoDB" id="31113at2759"/>
<comment type="cofactor">
    <cofactor evidence="1">
        <name>Mg(2+)</name>
        <dbReference type="ChEBI" id="CHEBI:18420"/>
    </cofactor>
</comment>
<dbReference type="AlphaFoldDB" id="A0A8J2S5V1"/>